<name>A0AAF0ZN49_SOLVR</name>
<keyword evidence="2" id="KW-1185">Reference proteome</keyword>
<accession>A0AAF0ZN49</accession>
<reference evidence="1" key="1">
    <citation type="submission" date="2023-08" db="EMBL/GenBank/DDBJ databases">
        <title>A de novo genome assembly of Solanum verrucosum Schlechtendal, a Mexican diploid species geographically isolated from the other diploid A-genome species in potato relatives.</title>
        <authorList>
            <person name="Hosaka K."/>
        </authorList>
    </citation>
    <scope>NUCLEOTIDE SEQUENCE</scope>
    <source>
        <tissue evidence="1">Young leaves</tissue>
    </source>
</reference>
<organism evidence="1 2">
    <name type="scientific">Solanum verrucosum</name>
    <dbReference type="NCBI Taxonomy" id="315347"/>
    <lineage>
        <taxon>Eukaryota</taxon>
        <taxon>Viridiplantae</taxon>
        <taxon>Streptophyta</taxon>
        <taxon>Embryophyta</taxon>
        <taxon>Tracheophyta</taxon>
        <taxon>Spermatophyta</taxon>
        <taxon>Magnoliopsida</taxon>
        <taxon>eudicotyledons</taxon>
        <taxon>Gunneridae</taxon>
        <taxon>Pentapetalae</taxon>
        <taxon>asterids</taxon>
        <taxon>lamiids</taxon>
        <taxon>Solanales</taxon>
        <taxon>Solanaceae</taxon>
        <taxon>Solanoideae</taxon>
        <taxon>Solaneae</taxon>
        <taxon>Solanum</taxon>
    </lineage>
</organism>
<sequence>MDSNEGGVVVMNQAESILVSEVKEKQDQDPILPGLKANGHKQMAFEQGGDGVLRYQGRFMKRGIAEFVAKCLNFQQIKVEHQRPGGMAQNIDLSE</sequence>
<dbReference type="AlphaFoldDB" id="A0AAF0ZN49"/>
<proteinExistence type="predicted"/>
<gene>
    <name evidence="1" type="ORF">MTR67_038867</name>
</gene>
<dbReference type="Proteomes" id="UP001234989">
    <property type="component" value="Chromosome 9"/>
</dbReference>
<dbReference type="EMBL" id="CP133620">
    <property type="protein sequence ID" value="WMV45482.1"/>
    <property type="molecule type" value="Genomic_DNA"/>
</dbReference>
<evidence type="ECO:0000313" key="1">
    <source>
        <dbReference type="EMBL" id="WMV45482.1"/>
    </source>
</evidence>
<protein>
    <submittedName>
        <fullName evidence="1">Uncharacterized protein</fullName>
    </submittedName>
</protein>
<evidence type="ECO:0000313" key="2">
    <source>
        <dbReference type="Proteomes" id="UP001234989"/>
    </source>
</evidence>